<comment type="caution">
    <text evidence="3">The sequence shown here is derived from an EMBL/GenBank/DDBJ whole genome shotgun (WGS) entry which is preliminary data.</text>
</comment>
<dbReference type="InterPro" id="IPR016163">
    <property type="entry name" value="Ald_DH_C"/>
</dbReference>
<dbReference type="RefSeq" id="WP_309391994.1">
    <property type="nucleotide sequence ID" value="NZ_JADBEO010000022.1"/>
</dbReference>
<dbReference type="Proteomes" id="UP001181622">
    <property type="component" value="Unassembled WGS sequence"/>
</dbReference>
<dbReference type="NCBIfam" id="NF047625">
    <property type="entry name" value="AcylSulfactDhSauS"/>
    <property type="match status" value="1"/>
</dbReference>
<proteinExistence type="predicted"/>
<keyword evidence="4" id="KW-1185">Reference proteome</keyword>
<accession>A0ABU1DGN5</accession>
<organism evidence="3 4">
    <name type="scientific">Chelatococcus sambhunathii</name>
    <dbReference type="NCBI Taxonomy" id="363953"/>
    <lineage>
        <taxon>Bacteria</taxon>
        <taxon>Pseudomonadati</taxon>
        <taxon>Pseudomonadota</taxon>
        <taxon>Alphaproteobacteria</taxon>
        <taxon>Hyphomicrobiales</taxon>
        <taxon>Chelatococcaceae</taxon>
        <taxon>Chelatococcus</taxon>
    </lineage>
</organism>
<gene>
    <name evidence="3" type="ORF">IHQ68_11710</name>
</gene>
<evidence type="ECO:0000313" key="3">
    <source>
        <dbReference type="EMBL" id="MDR4307283.1"/>
    </source>
</evidence>
<reference evidence="3" key="1">
    <citation type="submission" date="2020-10" db="EMBL/GenBank/DDBJ databases">
        <authorList>
            <person name="Abbas A."/>
            <person name="Razzaq R."/>
            <person name="Waqas M."/>
            <person name="Abbas N."/>
            <person name="Nielsen T.K."/>
            <person name="Hansen L.H."/>
            <person name="Hussain S."/>
            <person name="Shahid M."/>
        </authorList>
    </citation>
    <scope>NUCLEOTIDE SEQUENCE</scope>
    <source>
        <strain evidence="3">S14</strain>
    </source>
</reference>
<sequence>MSLAAVETSAPPPDAQEVVANLMRRARAAQEPFAEADQERVDEAVRALAWSLYKPEHARELAELAVEDTGLGNVPDKVIKKQRKTFGTLRDLLRAKTVGEIERDEVRGLVKFAKPLGVVGAVTPSTNPGATPVNKAMMAIKGRNAIIIAPSPLGHRTTEKAVNFMREALEAIGLPADLVQILPAPITKDVTQALMGAVELVVVTGSQDNVRRAYSSGTPAIGVGAGNVPVIIDETADLDAAARKICASKTFDNATSCSSENAVVIVDAVYDQAIAALERAGGFLVDPGAKDRVVGELWKNGKLNRHLIARDAATLATAFGLPEAAQTSRFFMVEETGVGRGYPLSGEKLALVLTVYRAADFEAAKAKTREILEHQGKGHSIGLHTTRPERARELAEEMPVVRVLMNFAHTFGNGGGFDSGLEFTLSMGCGSWQKNSLSENLNYRHFINITHLVTPIPEDKPSEEALFGPHWTKYGK</sequence>
<evidence type="ECO:0000259" key="2">
    <source>
        <dbReference type="Pfam" id="PF00171"/>
    </source>
</evidence>
<dbReference type="InterPro" id="IPR016161">
    <property type="entry name" value="Ald_DH/histidinol_DH"/>
</dbReference>
<dbReference type="Gene3D" id="3.40.309.10">
    <property type="entry name" value="Aldehyde Dehydrogenase, Chain A, domain 2"/>
    <property type="match status" value="1"/>
</dbReference>
<evidence type="ECO:0000256" key="1">
    <source>
        <dbReference type="ARBA" id="ARBA00023002"/>
    </source>
</evidence>
<dbReference type="EMBL" id="JADBEO010000022">
    <property type="protein sequence ID" value="MDR4307283.1"/>
    <property type="molecule type" value="Genomic_DNA"/>
</dbReference>
<dbReference type="SUPFAM" id="SSF53720">
    <property type="entry name" value="ALDH-like"/>
    <property type="match status" value="1"/>
</dbReference>
<name>A0ABU1DGN5_9HYPH</name>
<dbReference type="InterPro" id="IPR016162">
    <property type="entry name" value="Ald_DH_N"/>
</dbReference>
<dbReference type="Pfam" id="PF00171">
    <property type="entry name" value="Aldedh"/>
    <property type="match status" value="1"/>
</dbReference>
<feature type="domain" description="Aldehyde dehydrogenase" evidence="2">
    <location>
        <begin position="16"/>
        <end position="279"/>
    </location>
</feature>
<dbReference type="CDD" id="cd07122">
    <property type="entry name" value="ALDH_F20_ACDH"/>
    <property type="match status" value="1"/>
</dbReference>
<evidence type="ECO:0000313" key="4">
    <source>
        <dbReference type="Proteomes" id="UP001181622"/>
    </source>
</evidence>
<protein>
    <submittedName>
        <fullName evidence="3">Aldehyde dehydrogenase family protein</fullName>
    </submittedName>
</protein>
<keyword evidence="1" id="KW-0560">Oxidoreductase</keyword>
<dbReference type="InterPro" id="IPR015590">
    <property type="entry name" value="Aldehyde_DH_dom"/>
</dbReference>
<dbReference type="Gene3D" id="3.40.605.10">
    <property type="entry name" value="Aldehyde Dehydrogenase, Chain A, domain 1"/>
    <property type="match status" value="1"/>
</dbReference>
<dbReference type="PANTHER" id="PTHR11699">
    <property type="entry name" value="ALDEHYDE DEHYDROGENASE-RELATED"/>
    <property type="match status" value="1"/>
</dbReference>